<proteinExistence type="inferred from homology"/>
<gene>
    <name evidence="5" type="ORF">H8923_04225</name>
</gene>
<feature type="transmembrane region" description="Helical" evidence="4">
    <location>
        <begin position="12"/>
        <end position="30"/>
    </location>
</feature>
<keyword evidence="4" id="KW-0812">Transmembrane</keyword>
<keyword evidence="2" id="KW-0694">RNA-binding</keyword>
<sequence length="235" mass="26468">MRINKNKIKTKQTLIILIAFMLGIFIAIYLKSTDSDNVYISLEEKRSLENDINNKKMEISSLKKRKEEYEKSLKAYEDVVKNKNKSIGELMNEELDYLKVISGYSSIIGSGVIITIKDSERELSSGETPNDLLVHDIDILRILNDLKKAGAKGITINGERVIPTSEIKCSGATITVNKTTYGQPFIIKAIGNTESLMASINAPESYANLLRSVYGIYINIEENEEITLNFYENNK</sequence>
<dbReference type="PANTHER" id="PTHR37313:SF2">
    <property type="entry name" value="UPF0749 PROTEIN YLXX"/>
    <property type="match status" value="1"/>
</dbReference>
<keyword evidence="3" id="KW-0175">Coiled coil</keyword>
<dbReference type="Gene3D" id="3.30.70.1880">
    <property type="entry name" value="Protein of unknown function DUF881"/>
    <property type="match status" value="1"/>
</dbReference>
<accession>A0ABR7JM03</accession>
<keyword evidence="4" id="KW-0472">Membrane</keyword>
<protein>
    <submittedName>
        <fullName evidence="5">DUF881 domain-containing protein</fullName>
    </submittedName>
</protein>
<dbReference type="PROSITE" id="PS50889">
    <property type="entry name" value="S4"/>
    <property type="match status" value="1"/>
</dbReference>
<evidence type="ECO:0000313" key="5">
    <source>
        <dbReference type="EMBL" id="MBC5995956.1"/>
    </source>
</evidence>
<dbReference type="EMBL" id="JACRWE010000002">
    <property type="protein sequence ID" value="MBC5995956.1"/>
    <property type="molecule type" value="Genomic_DNA"/>
</dbReference>
<comment type="caution">
    <text evidence="5">The sequence shown here is derived from an EMBL/GenBank/DDBJ whole genome shotgun (WGS) entry which is preliminary data.</text>
</comment>
<keyword evidence="6" id="KW-1185">Reference proteome</keyword>
<evidence type="ECO:0000256" key="3">
    <source>
        <dbReference type="SAM" id="Coils"/>
    </source>
</evidence>
<evidence type="ECO:0000256" key="4">
    <source>
        <dbReference type="SAM" id="Phobius"/>
    </source>
</evidence>
<dbReference type="PANTHER" id="PTHR37313">
    <property type="entry name" value="UPF0749 PROTEIN RV1825"/>
    <property type="match status" value="1"/>
</dbReference>
<evidence type="ECO:0000256" key="2">
    <source>
        <dbReference type="PROSITE-ProRule" id="PRU00182"/>
    </source>
</evidence>
<feature type="coiled-coil region" evidence="3">
    <location>
        <begin position="45"/>
        <end position="93"/>
    </location>
</feature>
<dbReference type="Proteomes" id="UP000609849">
    <property type="component" value="Unassembled WGS sequence"/>
</dbReference>
<dbReference type="InterPro" id="IPR010273">
    <property type="entry name" value="DUF881"/>
</dbReference>
<name>A0ABR7JM03_9FIRM</name>
<keyword evidence="4" id="KW-1133">Transmembrane helix</keyword>
<reference evidence="5 6" key="1">
    <citation type="submission" date="2020-08" db="EMBL/GenBank/DDBJ databases">
        <authorList>
            <person name="Liu C."/>
            <person name="Sun Q."/>
        </authorList>
    </citation>
    <scope>NUCLEOTIDE SEQUENCE [LARGE SCALE GENOMIC DNA]</scope>
    <source>
        <strain evidence="5 6">NSJ-18</strain>
    </source>
</reference>
<evidence type="ECO:0000313" key="6">
    <source>
        <dbReference type="Proteomes" id="UP000609849"/>
    </source>
</evidence>
<organism evidence="5 6">
    <name type="scientific">Romboutsia faecis</name>
    <dbReference type="NCBI Taxonomy" id="2764597"/>
    <lineage>
        <taxon>Bacteria</taxon>
        <taxon>Bacillati</taxon>
        <taxon>Bacillota</taxon>
        <taxon>Clostridia</taxon>
        <taxon>Peptostreptococcales</taxon>
        <taxon>Peptostreptococcaceae</taxon>
        <taxon>Romboutsia</taxon>
    </lineage>
</organism>
<evidence type="ECO:0000256" key="1">
    <source>
        <dbReference type="ARBA" id="ARBA00009108"/>
    </source>
</evidence>
<dbReference type="Pfam" id="PF05949">
    <property type="entry name" value="DUF881"/>
    <property type="match status" value="1"/>
</dbReference>
<comment type="similarity">
    <text evidence="1">Belongs to the UPF0749 family.</text>
</comment>